<evidence type="ECO:0000259" key="1">
    <source>
        <dbReference type="PROSITE" id="PS50837"/>
    </source>
</evidence>
<protein>
    <submittedName>
        <fullName evidence="2">Two-component sensor histidine kinase</fullName>
    </submittedName>
</protein>
<keyword evidence="3" id="KW-1185">Reference proteome</keyword>
<keyword evidence="2" id="KW-0418">Kinase</keyword>
<reference evidence="3" key="1">
    <citation type="submission" date="2017-05" db="EMBL/GenBank/DDBJ databases">
        <title>Physiological properties and genetic analysis related to exopolysaccharide production of fresh-water unicellular cyanobacterium Aphanothece sacrum, Suizenji Nori, that has been cultured as a food source in Japan.</title>
        <authorList>
            <person name="Kanesaki Y."/>
            <person name="Yoshikawa S."/>
            <person name="Ohki K."/>
        </authorList>
    </citation>
    <scope>NUCLEOTIDE SEQUENCE [LARGE SCALE GENOMIC DNA]</scope>
    <source>
        <strain evidence="3">FPU1</strain>
    </source>
</reference>
<dbReference type="PROSITE" id="PS50837">
    <property type="entry name" value="NACHT"/>
    <property type="match status" value="1"/>
</dbReference>
<evidence type="ECO:0000313" key="3">
    <source>
        <dbReference type="Proteomes" id="UP000287247"/>
    </source>
</evidence>
<dbReference type="Proteomes" id="UP000287247">
    <property type="component" value="Unassembled WGS sequence"/>
</dbReference>
<sequence>MTHRSVRSSEDGITQAKQILAMKGWSQQYLAGEVGLSSRQCVWKFLTGRPIERHIFKEICFKLELNWEEIVDLPYEQSPKRVQPEWIVENLGLEECVKMMRAKVGEQIQIQCNSLQSSFELTQPPLDQIYTTVKILPEPTHQRWLEVVDLQQGKNSTQRFSVKGTNPKAVSGLEIINKYNKLMILGKPGAGKTTFLQYIALQCSKGKYKGDLIPCFIQLRSWLEQGFDEEINLSSYLMRQCLGHGLSHEQSLTLLQEGKFFCLLDGLDEISQESREILYRNIDNFAQDYYKNRIIMTCRGAVQQFHFKGFTYVEIADFDHTSIENFAQRWFVAMADNKRNGKNKADEFLEQLDLPENQPIRELAITPILLNLLCSVFKERSSFPTKRAKLYQIGLDILLQRWDQARGIERDGIYHNLPLPHKIKLLCQIAAITFERDSCFFESREVLDIIEEYLENSLDLKEDAETLWLTSEAVLKSIELQHGLLIERARDIYSFSHLTFQEYLTARKIVSTKSEVLKNELNKLAQKILESRWREVILLTISLLPNADFVLQNMKQVLDSLVQQDLLLERFLVLLENKVSSVKFSGEKSALRAFYFTLFRHRDLDLALALDINLSSQLKLDKELQLDSILARAFVDSVRLVEKPNLKHFLNLCFTLELENKFQLDPNFQESFQTLKSILPSPENKKEDIFTWWQEEGKEWVETFHHLLIEHRQIGYNWQLNPEQQELWDQYYQANLFLVECLNSDGQISPKVSQEIESTLLLPPQILEILKTQINPLLSV</sequence>
<dbReference type="InterPro" id="IPR007111">
    <property type="entry name" value="NACHT_NTPase"/>
</dbReference>
<dbReference type="PANTHER" id="PTHR46844">
    <property type="entry name" value="SLR5058 PROTEIN"/>
    <property type="match status" value="1"/>
</dbReference>
<proteinExistence type="predicted"/>
<name>A0A401IJM5_APHSA</name>
<dbReference type="Pfam" id="PF05729">
    <property type="entry name" value="NACHT"/>
    <property type="match status" value="1"/>
</dbReference>
<evidence type="ECO:0000313" key="2">
    <source>
        <dbReference type="EMBL" id="GBF81416.1"/>
    </source>
</evidence>
<dbReference type="RefSeq" id="WP_124975136.1">
    <property type="nucleotide sequence ID" value="NZ_BDQK01000013.1"/>
</dbReference>
<dbReference type="Pfam" id="PF22727">
    <property type="entry name" value="NCH2"/>
    <property type="match status" value="1"/>
</dbReference>
<keyword evidence="2" id="KW-0808">Transferase</keyword>
<dbReference type="Gene3D" id="3.40.50.300">
    <property type="entry name" value="P-loop containing nucleotide triphosphate hydrolases"/>
    <property type="match status" value="1"/>
</dbReference>
<accession>A0A401IJM5</accession>
<dbReference type="InterPro" id="IPR054501">
    <property type="entry name" value="NCH2"/>
</dbReference>
<organism evidence="2 3">
    <name type="scientific">Aphanothece sacrum FPU1</name>
    <dbReference type="NCBI Taxonomy" id="1920663"/>
    <lineage>
        <taxon>Bacteria</taxon>
        <taxon>Bacillati</taxon>
        <taxon>Cyanobacteriota</taxon>
        <taxon>Cyanophyceae</taxon>
        <taxon>Oscillatoriophycideae</taxon>
        <taxon>Chroococcales</taxon>
        <taxon>Aphanothecaceae</taxon>
        <taxon>Aphanothece</taxon>
    </lineage>
</organism>
<dbReference type="OrthoDB" id="448481at2"/>
<dbReference type="EMBL" id="BDQK01000013">
    <property type="protein sequence ID" value="GBF81416.1"/>
    <property type="molecule type" value="Genomic_DNA"/>
</dbReference>
<gene>
    <name evidence="2" type="ORF">AsFPU1_2829</name>
</gene>
<dbReference type="AlphaFoldDB" id="A0A401IJM5"/>
<dbReference type="GO" id="GO:0016301">
    <property type="term" value="F:kinase activity"/>
    <property type="evidence" value="ECO:0007669"/>
    <property type="project" value="UniProtKB-KW"/>
</dbReference>
<dbReference type="SUPFAM" id="SSF52540">
    <property type="entry name" value="P-loop containing nucleoside triphosphate hydrolases"/>
    <property type="match status" value="1"/>
</dbReference>
<dbReference type="InterPro" id="IPR027417">
    <property type="entry name" value="P-loop_NTPase"/>
</dbReference>
<dbReference type="PANTHER" id="PTHR46844:SF1">
    <property type="entry name" value="SLR5058 PROTEIN"/>
    <property type="match status" value="1"/>
</dbReference>
<feature type="domain" description="NACHT" evidence="1">
    <location>
        <begin position="180"/>
        <end position="299"/>
    </location>
</feature>
<comment type="caution">
    <text evidence="2">The sequence shown here is derived from an EMBL/GenBank/DDBJ whole genome shotgun (WGS) entry which is preliminary data.</text>
</comment>